<feature type="compositionally biased region" description="Polar residues" evidence="1">
    <location>
        <begin position="181"/>
        <end position="195"/>
    </location>
</feature>
<dbReference type="InParanoid" id="S8EDS3"/>
<dbReference type="eggNOG" id="ENOG502SCYA">
    <property type="taxonomic scope" value="Eukaryota"/>
</dbReference>
<feature type="compositionally biased region" description="Polar residues" evidence="1">
    <location>
        <begin position="164"/>
        <end position="174"/>
    </location>
</feature>
<evidence type="ECO:0000256" key="1">
    <source>
        <dbReference type="SAM" id="MobiDB-lite"/>
    </source>
</evidence>
<dbReference type="GO" id="GO:0003700">
    <property type="term" value="F:DNA-binding transcription factor activity"/>
    <property type="evidence" value="ECO:0007669"/>
    <property type="project" value="InterPro"/>
</dbReference>
<keyword evidence="3" id="KW-1185">Reference proteome</keyword>
<feature type="region of interest" description="Disordered" evidence="1">
    <location>
        <begin position="51"/>
        <end position="350"/>
    </location>
</feature>
<feature type="compositionally biased region" description="Polar residues" evidence="1">
    <location>
        <begin position="118"/>
        <end position="152"/>
    </location>
</feature>
<accession>S8EDS3</accession>
<evidence type="ECO:0000313" key="3">
    <source>
        <dbReference type="Proteomes" id="UP000015241"/>
    </source>
</evidence>
<feature type="compositionally biased region" description="Polar residues" evidence="1">
    <location>
        <begin position="82"/>
        <end position="108"/>
    </location>
</feature>
<dbReference type="HOGENOM" id="CLU_056585_0_0_1"/>
<evidence type="ECO:0000313" key="2">
    <source>
        <dbReference type="EMBL" id="EPT01359.1"/>
    </source>
</evidence>
<feature type="compositionally biased region" description="Low complexity" evidence="1">
    <location>
        <begin position="254"/>
        <end position="265"/>
    </location>
</feature>
<protein>
    <recommendedName>
        <fullName evidence="4">BZIP domain-containing protein</fullName>
    </recommendedName>
</protein>
<reference evidence="2 3" key="1">
    <citation type="journal article" date="2012" name="Science">
        <title>The Paleozoic origin of enzymatic lignin decomposition reconstructed from 31 fungal genomes.</title>
        <authorList>
            <person name="Floudas D."/>
            <person name="Binder M."/>
            <person name="Riley R."/>
            <person name="Barry K."/>
            <person name="Blanchette R.A."/>
            <person name="Henrissat B."/>
            <person name="Martinez A.T."/>
            <person name="Otillar R."/>
            <person name="Spatafora J.W."/>
            <person name="Yadav J.S."/>
            <person name="Aerts A."/>
            <person name="Benoit I."/>
            <person name="Boyd A."/>
            <person name="Carlson A."/>
            <person name="Copeland A."/>
            <person name="Coutinho P.M."/>
            <person name="de Vries R.P."/>
            <person name="Ferreira P."/>
            <person name="Findley K."/>
            <person name="Foster B."/>
            <person name="Gaskell J."/>
            <person name="Glotzer D."/>
            <person name="Gorecki P."/>
            <person name="Heitman J."/>
            <person name="Hesse C."/>
            <person name="Hori C."/>
            <person name="Igarashi K."/>
            <person name="Jurgens J.A."/>
            <person name="Kallen N."/>
            <person name="Kersten P."/>
            <person name="Kohler A."/>
            <person name="Kuees U."/>
            <person name="Kumar T.K.A."/>
            <person name="Kuo A."/>
            <person name="LaButti K."/>
            <person name="Larrondo L.F."/>
            <person name="Lindquist E."/>
            <person name="Ling A."/>
            <person name="Lombard V."/>
            <person name="Lucas S."/>
            <person name="Lundell T."/>
            <person name="Martin R."/>
            <person name="McLaughlin D.J."/>
            <person name="Morgenstern I."/>
            <person name="Morin E."/>
            <person name="Murat C."/>
            <person name="Nagy L.G."/>
            <person name="Nolan M."/>
            <person name="Ohm R.A."/>
            <person name="Patyshakuliyeva A."/>
            <person name="Rokas A."/>
            <person name="Ruiz-Duenas F.J."/>
            <person name="Sabat G."/>
            <person name="Salamov A."/>
            <person name="Samejima M."/>
            <person name="Schmutz J."/>
            <person name="Slot J.C."/>
            <person name="St John F."/>
            <person name="Stenlid J."/>
            <person name="Sun H."/>
            <person name="Sun S."/>
            <person name="Syed K."/>
            <person name="Tsang A."/>
            <person name="Wiebenga A."/>
            <person name="Young D."/>
            <person name="Pisabarro A."/>
            <person name="Eastwood D.C."/>
            <person name="Martin F."/>
            <person name="Cullen D."/>
            <person name="Grigoriev I.V."/>
            <person name="Hibbett D.S."/>
        </authorList>
    </citation>
    <scope>NUCLEOTIDE SEQUENCE</scope>
    <source>
        <strain evidence="3">FP-58527</strain>
    </source>
</reference>
<name>S8EDS3_FOMSC</name>
<organism evidence="2 3">
    <name type="scientific">Fomitopsis schrenkii</name>
    <name type="common">Brown rot fungus</name>
    <dbReference type="NCBI Taxonomy" id="2126942"/>
    <lineage>
        <taxon>Eukaryota</taxon>
        <taxon>Fungi</taxon>
        <taxon>Dikarya</taxon>
        <taxon>Basidiomycota</taxon>
        <taxon>Agaricomycotina</taxon>
        <taxon>Agaricomycetes</taxon>
        <taxon>Polyporales</taxon>
        <taxon>Fomitopsis</taxon>
    </lineage>
</organism>
<dbReference type="OrthoDB" id="2552152at2759"/>
<dbReference type="SUPFAM" id="SSF57959">
    <property type="entry name" value="Leucine zipper domain"/>
    <property type="match status" value="1"/>
</dbReference>
<sequence>MSSKRGRKRNDNLPPNRARDVQRAFRARRAAHLEALESRVAELEEENSALRAALNLPPANRAPLGKGPTGKDKPKPQPQQPNTASPSGSSTLPPIQFLPQVSPTNSLPSMPVSRHDSPSSASTRTHSLSPTTFNSTLGQTGSMSGMDSQVWDSSAFMAKDQQEPGPSSASSSYTIPPVPGPSTSHTSAYPSSASRPSLDEAYPPLTSYQYSPDRSLAPIDPYGQNTNSGFLLRDERRPFSYPQPSFPTHAGQLQSHPSPVSAVSPSMPPGGGPGMQASYAHRRSITEPQGYRSSIQLGSIPQMRLPQPPNLPSRLSSPGQLSAAGGHPPPSLHPASGYDYSDERKLDRLR</sequence>
<feature type="region of interest" description="Disordered" evidence="1">
    <location>
        <begin position="1"/>
        <end position="24"/>
    </location>
</feature>
<dbReference type="Proteomes" id="UP000015241">
    <property type="component" value="Unassembled WGS sequence"/>
</dbReference>
<proteinExistence type="predicted"/>
<dbReference type="AlphaFoldDB" id="S8EDS3"/>
<feature type="compositionally biased region" description="Basic and acidic residues" evidence="1">
    <location>
        <begin position="341"/>
        <end position="350"/>
    </location>
</feature>
<dbReference type="InterPro" id="IPR046347">
    <property type="entry name" value="bZIP_sf"/>
</dbReference>
<dbReference type="Gene3D" id="1.20.5.170">
    <property type="match status" value="1"/>
</dbReference>
<gene>
    <name evidence="2" type="ORF">FOMPIDRAFT_1145043</name>
</gene>
<dbReference type="EMBL" id="KE504142">
    <property type="protein sequence ID" value="EPT01359.1"/>
    <property type="molecule type" value="Genomic_DNA"/>
</dbReference>
<feature type="compositionally biased region" description="Low complexity" evidence="1">
    <location>
        <begin position="51"/>
        <end position="66"/>
    </location>
</feature>
<evidence type="ECO:0008006" key="4">
    <source>
        <dbReference type="Google" id="ProtNLM"/>
    </source>
</evidence>